<dbReference type="Proteomes" id="UP001470230">
    <property type="component" value="Unassembled WGS sequence"/>
</dbReference>
<dbReference type="InterPro" id="IPR036770">
    <property type="entry name" value="Ankyrin_rpt-contain_sf"/>
</dbReference>
<reference evidence="1 2" key="1">
    <citation type="submission" date="2024-04" db="EMBL/GenBank/DDBJ databases">
        <title>Tritrichomonas musculus Genome.</title>
        <authorList>
            <person name="Alves-Ferreira E."/>
            <person name="Grigg M."/>
            <person name="Lorenzi H."/>
            <person name="Galac M."/>
        </authorList>
    </citation>
    <scope>NUCLEOTIDE SEQUENCE [LARGE SCALE GENOMIC DNA]</scope>
    <source>
        <strain evidence="1 2">EAF2021</strain>
    </source>
</reference>
<dbReference type="PANTHER" id="PTHR24159">
    <property type="match status" value="1"/>
</dbReference>
<evidence type="ECO:0008006" key="3">
    <source>
        <dbReference type="Google" id="ProtNLM"/>
    </source>
</evidence>
<dbReference type="SUPFAM" id="SSF48403">
    <property type="entry name" value="Ankyrin repeat"/>
    <property type="match status" value="1"/>
</dbReference>
<evidence type="ECO:0000313" key="2">
    <source>
        <dbReference type="Proteomes" id="UP001470230"/>
    </source>
</evidence>
<sequence length="240" mass="28941">MFYNFKNQLLFEEELLSYDSNILHNFEEKRKLGENESYIYELIRNDSIDEFITYVSQTNTPISQTIKHSIFEANPFLLKNQGKTTYIEYAAFFGSIQILQYLRLNDIELKPSLWLYSIHGENAEMIHFLEQNRVSPPENDKSYEKCLEEAIKCHQYNIAVYIQSNLLNERIESNNLQNNFNKNSISYCFHYHNFELFPETFDNKYIFYYAYRYGFLNLVEFLYENNENNLKEKIKIDIQK</sequence>
<dbReference type="PANTHER" id="PTHR24159:SF5">
    <property type="entry name" value="ANK_REP_REGION DOMAIN-CONTAINING PROTEIN"/>
    <property type="match status" value="1"/>
</dbReference>
<organism evidence="1 2">
    <name type="scientific">Tritrichomonas musculus</name>
    <dbReference type="NCBI Taxonomy" id="1915356"/>
    <lineage>
        <taxon>Eukaryota</taxon>
        <taxon>Metamonada</taxon>
        <taxon>Parabasalia</taxon>
        <taxon>Tritrichomonadida</taxon>
        <taxon>Tritrichomonadidae</taxon>
        <taxon>Tritrichomonas</taxon>
    </lineage>
</organism>
<keyword evidence="2" id="KW-1185">Reference proteome</keyword>
<gene>
    <name evidence="1" type="ORF">M9Y10_015859</name>
</gene>
<dbReference type="EMBL" id="JAPFFF010000020">
    <property type="protein sequence ID" value="KAK8857454.1"/>
    <property type="molecule type" value="Genomic_DNA"/>
</dbReference>
<evidence type="ECO:0000313" key="1">
    <source>
        <dbReference type="EMBL" id="KAK8857454.1"/>
    </source>
</evidence>
<name>A0ABR2I5X5_9EUKA</name>
<protein>
    <recommendedName>
        <fullName evidence="3">DUF3447 domain-containing protein</fullName>
    </recommendedName>
</protein>
<accession>A0ABR2I5X5</accession>
<proteinExistence type="predicted"/>
<comment type="caution">
    <text evidence="1">The sequence shown here is derived from an EMBL/GenBank/DDBJ whole genome shotgun (WGS) entry which is preliminary data.</text>
</comment>